<dbReference type="Gene3D" id="1.10.10.60">
    <property type="entry name" value="Homeodomain-like"/>
    <property type="match status" value="1"/>
</dbReference>
<evidence type="ECO:0000313" key="7">
    <source>
        <dbReference type="Proteomes" id="UP000216991"/>
    </source>
</evidence>
<dbReference type="Proteomes" id="UP000216991">
    <property type="component" value="Unassembled WGS sequence"/>
</dbReference>
<feature type="domain" description="HTH tetR-type" evidence="5">
    <location>
        <begin position="19"/>
        <end position="79"/>
    </location>
</feature>
<keyword evidence="2 4" id="KW-0238">DNA-binding</keyword>
<dbReference type="PROSITE" id="PS50977">
    <property type="entry name" value="HTH_TETR_2"/>
    <property type="match status" value="1"/>
</dbReference>
<dbReference type="OrthoDB" id="9798857at2"/>
<keyword evidence="7" id="KW-1185">Reference proteome</keyword>
<evidence type="ECO:0000256" key="1">
    <source>
        <dbReference type="ARBA" id="ARBA00023015"/>
    </source>
</evidence>
<dbReference type="SUPFAM" id="SSF48498">
    <property type="entry name" value="Tetracyclin repressor-like, C-terminal domain"/>
    <property type="match status" value="1"/>
</dbReference>
<evidence type="ECO:0000256" key="3">
    <source>
        <dbReference type="ARBA" id="ARBA00023163"/>
    </source>
</evidence>
<dbReference type="SUPFAM" id="SSF46689">
    <property type="entry name" value="Homeodomain-like"/>
    <property type="match status" value="1"/>
</dbReference>
<proteinExistence type="predicted"/>
<dbReference type="Pfam" id="PF00440">
    <property type="entry name" value="TetR_N"/>
    <property type="match status" value="1"/>
</dbReference>
<evidence type="ECO:0000256" key="2">
    <source>
        <dbReference type="ARBA" id="ARBA00023125"/>
    </source>
</evidence>
<dbReference type="GO" id="GO:0003677">
    <property type="term" value="F:DNA binding"/>
    <property type="evidence" value="ECO:0007669"/>
    <property type="project" value="UniProtKB-UniRule"/>
</dbReference>
<dbReference type="PANTHER" id="PTHR47506:SF7">
    <property type="entry name" value="TRANSCRIPTIONAL REGULATORY PROTEIN"/>
    <property type="match status" value="1"/>
</dbReference>
<dbReference type="AlphaFoldDB" id="A0A255Z1V7"/>
<comment type="caution">
    <text evidence="6">The sequence shown here is derived from an EMBL/GenBank/DDBJ whole genome shotgun (WGS) entry which is preliminary data.</text>
</comment>
<protein>
    <recommendedName>
        <fullName evidence="5">HTH tetR-type domain-containing protein</fullName>
    </recommendedName>
</protein>
<evidence type="ECO:0000313" key="6">
    <source>
        <dbReference type="EMBL" id="OYQ35487.1"/>
    </source>
</evidence>
<name>A0A255Z1V7_9SPHN</name>
<keyword evidence="1" id="KW-0805">Transcription regulation</keyword>
<dbReference type="InterPro" id="IPR036271">
    <property type="entry name" value="Tet_transcr_reg_TetR-rel_C_sf"/>
</dbReference>
<organism evidence="6 7">
    <name type="scientific">Sandarakinorhabdus cyanobacteriorum</name>
    <dbReference type="NCBI Taxonomy" id="1981098"/>
    <lineage>
        <taxon>Bacteria</taxon>
        <taxon>Pseudomonadati</taxon>
        <taxon>Pseudomonadota</taxon>
        <taxon>Alphaproteobacteria</taxon>
        <taxon>Sphingomonadales</taxon>
        <taxon>Sphingosinicellaceae</taxon>
        <taxon>Sandarakinorhabdus</taxon>
    </lineage>
</organism>
<feature type="DNA-binding region" description="H-T-H motif" evidence="4">
    <location>
        <begin position="42"/>
        <end position="61"/>
    </location>
</feature>
<evidence type="ECO:0000259" key="5">
    <source>
        <dbReference type="PROSITE" id="PS50977"/>
    </source>
</evidence>
<accession>A0A255Z1V7</accession>
<evidence type="ECO:0000256" key="4">
    <source>
        <dbReference type="PROSITE-ProRule" id="PRU00335"/>
    </source>
</evidence>
<keyword evidence="3" id="KW-0804">Transcription</keyword>
<sequence>MSAFEGRRGVARYSRDHKQAAREAILKNAAERFRRDGIAAVGVRALMADAGLTHGGFYAHFPSRTDLVAAAVETAAQSTLGYFEEVLAAAPADRKLETLIATYLRPRHRVHMDLGCAAAALAPEIAREPAETRDRFAAQTGRLVQLIADHLPPGGTPDQREMRARTVFAAMMGVLQLMRIETDDAAVDRLVREGRDAALCLATRSW</sequence>
<dbReference type="PANTHER" id="PTHR47506">
    <property type="entry name" value="TRANSCRIPTIONAL REGULATORY PROTEIN"/>
    <property type="match status" value="1"/>
</dbReference>
<reference evidence="6 7" key="1">
    <citation type="submission" date="2017-07" db="EMBL/GenBank/DDBJ databases">
        <title>Sandarakinorhabdus cyanobacteriorum sp. nov., a novel bacterium isolated from cyanobacterial aggregates in a eutrophic lake.</title>
        <authorList>
            <person name="Cai H."/>
        </authorList>
    </citation>
    <scope>NUCLEOTIDE SEQUENCE [LARGE SCALE GENOMIC DNA]</scope>
    <source>
        <strain evidence="6 7">TH057</strain>
    </source>
</reference>
<dbReference type="EMBL" id="NOXT01000056">
    <property type="protein sequence ID" value="OYQ35487.1"/>
    <property type="molecule type" value="Genomic_DNA"/>
</dbReference>
<dbReference type="InterPro" id="IPR001647">
    <property type="entry name" value="HTH_TetR"/>
</dbReference>
<gene>
    <name evidence="6" type="ORF">CHU93_01585</name>
</gene>
<dbReference type="Gene3D" id="1.10.357.10">
    <property type="entry name" value="Tetracycline Repressor, domain 2"/>
    <property type="match status" value="1"/>
</dbReference>
<dbReference type="InterPro" id="IPR009057">
    <property type="entry name" value="Homeodomain-like_sf"/>
</dbReference>